<evidence type="ECO:0000313" key="8">
    <source>
        <dbReference type="EMBL" id="CAG5073378.1"/>
    </source>
</evidence>
<dbReference type="PROSITE" id="PS00122">
    <property type="entry name" value="CARBOXYLESTERASE_B_1"/>
    <property type="match status" value="1"/>
</dbReference>
<keyword evidence="2" id="KW-0719">Serine esterase</keyword>
<evidence type="ECO:0000256" key="6">
    <source>
        <dbReference type="RuleBase" id="RU361235"/>
    </source>
</evidence>
<proteinExistence type="inferred from homology"/>
<evidence type="ECO:0000313" key="9">
    <source>
        <dbReference type="Proteomes" id="UP000786811"/>
    </source>
</evidence>
<keyword evidence="4" id="KW-1015">Disulfide bond</keyword>
<evidence type="ECO:0000256" key="5">
    <source>
        <dbReference type="ARBA" id="ARBA00023180"/>
    </source>
</evidence>
<evidence type="ECO:0000256" key="1">
    <source>
        <dbReference type="ARBA" id="ARBA00005964"/>
    </source>
</evidence>
<dbReference type="GO" id="GO:0052689">
    <property type="term" value="F:carboxylic ester hydrolase activity"/>
    <property type="evidence" value="ECO:0007669"/>
    <property type="project" value="UniProtKB-KW"/>
</dbReference>
<dbReference type="AlphaFoldDB" id="A0A8J2E0P2"/>
<dbReference type="EMBL" id="CAJNRD030001114">
    <property type="protein sequence ID" value="CAG5073378.1"/>
    <property type="molecule type" value="Genomic_DNA"/>
</dbReference>
<dbReference type="Gene3D" id="3.40.50.1820">
    <property type="entry name" value="alpha/beta hydrolase"/>
    <property type="match status" value="1"/>
</dbReference>
<accession>A0A8J2E0P2</accession>
<keyword evidence="5" id="KW-0325">Glycoprotein</keyword>
<gene>
    <name evidence="8" type="ORF">HICCMSTLAB_LOCUS321</name>
</gene>
<dbReference type="InterPro" id="IPR019826">
    <property type="entry name" value="Carboxylesterase_B_AS"/>
</dbReference>
<evidence type="ECO:0000256" key="2">
    <source>
        <dbReference type="ARBA" id="ARBA00022487"/>
    </source>
</evidence>
<sequence>MESPIVEVEQGQLSGTRENNINGVDFYAFKGIPFAKPPVGDLRFKDPEPADPWKSIRDASKFGDKCAQNDLFTKEMTGSDDCLYLNIYTTELKPAVPRAVMVWIHGGAFYSGSGNDDIYGPDYIVEQNVVLVTINYRVGIIGFLNLDDEEAPGNQGLKDQVMALKWVKQNIEKFGGDSSNVTIFGESAGSASVHYLTLSPLAQGLFHKAILQSGVATNTWASALYSAKEAAVEVSAVLGNRITDTKELIKFLRSVDALQLKLHLFENPFIPSVDSKSKTPFLNIPVIEAAKAGIRVPHIIGYTSHEGIVFVPTESSYAEIEANPEELLLHRTIKKFLKERNICERYQGVLHGGKGIQVGKR</sequence>
<evidence type="ECO:0000256" key="4">
    <source>
        <dbReference type="ARBA" id="ARBA00023157"/>
    </source>
</evidence>
<dbReference type="PANTHER" id="PTHR43142">
    <property type="entry name" value="CARBOXYLIC ESTER HYDROLASE"/>
    <property type="match status" value="1"/>
</dbReference>
<evidence type="ECO:0000259" key="7">
    <source>
        <dbReference type="Pfam" id="PF00135"/>
    </source>
</evidence>
<dbReference type="Proteomes" id="UP000786811">
    <property type="component" value="Unassembled WGS sequence"/>
</dbReference>
<dbReference type="Pfam" id="PF00135">
    <property type="entry name" value="COesterase"/>
    <property type="match status" value="1"/>
</dbReference>
<reference evidence="8" key="1">
    <citation type="submission" date="2021-04" db="EMBL/GenBank/DDBJ databases">
        <authorList>
            <person name="Chebbi M.A.C M."/>
        </authorList>
    </citation>
    <scope>NUCLEOTIDE SEQUENCE</scope>
</reference>
<dbReference type="EC" id="3.1.1.-" evidence="6"/>
<feature type="domain" description="Carboxylesterase type B" evidence="7">
    <location>
        <begin position="3"/>
        <end position="338"/>
    </location>
</feature>
<dbReference type="PANTHER" id="PTHR43142:SF1">
    <property type="entry name" value="CARBOXYLIC ESTER HYDROLASE"/>
    <property type="match status" value="1"/>
</dbReference>
<keyword evidence="9" id="KW-1185">Reference proteome</keyword>
<keyword evidence="3 6" id="KW-0378">Hydrolase</keyword>
<dbReference type="SUPFAM" id="SSF53474">
    <property type="entry name" value="alpha/beta-Hydrolases"/>
    <property type="match status" value="1"/>
</dbReference>
<dbReference type="InterPro" id="IPR029058">
    <property type="entry name" value="AB_hydrolase_fold"/>
</dbReference>
<protein>
    <recommendedName>
        <fullName evidence="6">Carboxylic ester hydrolase</fullName>
        <ecNumber evidence="6">3.1.1.-</ecNumber>
    </recommendedName>
</protein>
<evidence type="ECO:0000256" key="3">
    <source>
        <dbReference type="ARBA" id="ARBA00022801"/>
    </source>
</evidence>
<dbReference type="OrthoDB" id="19653at2759"/>
<comment type="similarity">
    <text evidence="1 6">Belongs to the type-B carboxylesterase/lipase family.</text>
</comment>
<dbReference type="InterPro" id="IPR002018">
    <property type="entry name" value="CarbesteraseB"/>
</dbReference>
<organism evidence="8 9">
    <name type="scientific">Cotesia congregata</name>
    <name type="common">Parasitoid wasp</name>
    <name type="synonym">Apanteles congregatus</name>
    <dbReference type="NCBI Taxonomy" id="51543"/>
    <lineage>
        <taxon>Eukaryota</taxon>
        <taxon>Metazoa</taxon>
        <taxon>Ecdysozoa</taxon>
        <taxon>Arthropoda</taxon>
        <taxon>Hexapoda</taxon>
        <taxon>Insecta</taxon>
        <taxon>Pterygota</taxon>
        <taxon>Neoptera</taxon>
        <taxon>Endopterygota</taxon>
        <taxon>Hymenoptera</taxon>
        <taxon>Apocrita</taxon>
        <taxon>Ichneumonoidea</taxon>
        <taxon>Braconidae</taxon>
        <taxon>Microgastrinae</taxon>
        <taxon>Cotesia</taxon>
    </lineage>
</organism>
<name>A0A8J2E0P2_COTCN</name>
<comment type="caution">
    <text evidence="8">The sequence shown here is derived from an EMBL/GenBank/DDBJ whole genome shotgun (WGS) entry which is preliminary data.</text>
</comment>